<protein>
    <submittedName>
        <fullName evidence="9">Kef-type K+ transport system membrane component KefB</fullName>
    </submittedName>
</protein>
<feature type="transmembrane region" description="Helical" evidence="7">
    <location>
        <begin position="263"/>
        <end position="283"/>
    </location>
</feature>
<feature type="transmembrane region" description="Helical" evidence="7">
    <location>
        <begin position="98"/>
        <end position="119"/>
    </location>
</feature>
<comment type="subcellular location">
    <subcellularLocation>
        <location evidence="1">Membrane</location>
        <topology evidence="1">Multi-pass membrane protein</topology>
    </subcellularLocation>
</comment>
<feature type="transmembrane region" description="Helical" evidence="7">
    <location>
        <begin position="6"/>
        <end position="27"/>
    </location>
</feature>
<keyword evidence="3 7" id="KW-0812">Transmembrane</keyword>
<keyword evidence="5" id="KW-0406">Ion transport</keyword>
<accession>A0A4R2IPV8</accession>
<dbReference type="GO" id="GO:0015297">
    <property type="term" value="F:antiporter activity"/>
    <property type="evidence" value="ECO:0007669"/>
    <property type="project" value="InterPro"/>
</dbReference>
<evidence type="ECO:0000256" key="7">
    <source>
        <dbReference type="SAM" id="Phobius"/>
    </source>
</evidence>
<evidence type="ECO:0000256" key="1">
    <source>
        <dbReference type="ARBA" id="ARBA00004141"/>
    </source>
</evidence>
<feature type="transmembrane region" description="Helical" evidence="7">
    <location>
        <begin position="65"/>
        <end position="86"/>
    </location>
</feature>
<dbReference type="PANTHER" id="PTHR32468:SF0">
    <property type="entry name" value="K(+)_H(+) ANTIPORTER 1"/>
    <property type="match status" value="1"/>
</dbReference>
<feature type="transmembrane region" description="Helical" evidence="7">
    <location>
        <begin position="222"/>
        <end position="251"/>
    </location>
</feature>
<evidence type="ECO:0000259" key="8">
    <source>
        <dbReference type="Pfam" id="PF00999"/>
    </source>
</evidence>
<feature type="transmembrane region" description="Helical" evidence="7">
    <location>
        <begin position="131"/>
        <end position="152"/>
    </location>
</feature>
<feature type="domain" description="Cation/H+ exchanger transmembrane" evidence="8">
    <location>
        <begin position="22"/>
        <end position="375"/>
    </location>
</feature>
<dbReference type="OrthoDB" id="9793589at2"/>
<evidence type="ECO:0000256" key="6">
    <source>
        <dbReference type="ARBA" id="ARBA00023136"/>
    </source>
</evidence>
<feature type="transmembrane region" description="Helical" evidence="7">
    <location>
        <begin position="164"/>
        <end position="184"/>
    </location>
</feature>
<proteinExistence type="predicted"/>
<evidence type="ECO:0000313" key="9">
    <source>
        <dbReference type="EMBL" id="TCO44775.1"/>
    </source>
</evidence>
<evidence type="ECO:0000256" key="2">
    <source>
        <dbReference type="ARBA" id="ARBA00022448"/>
    </source>
</evidence>
<comment type="caution">
    <text evidence="9">The sequence shown here is derived from an EMBL/GenBank/DDBJ whole genome shotgun (WGS) entry which is preliminary data.</text>
</comment>
<dbReference type="RefSeq" id="WP_132126279.1">
    <property type="nucleotide sequence ID" value="NZ_SLWS01000022.1"/>
</dbReference>
<dbReference type="PANTHER" id="PTHR32468">
    <property type="entry name" value="CATION/H + ANTIPORTER"/>
    <property type="match status" value="1"/>
</dbReference>
<sequence>MNSHNAMVLLLDLALILAFGQVLGMLARRLDQPAVIGEIVAGVLVGPTLFDGRIAATLFPTEVRPMLSALATIGVALFMFLVGLELDRRAVLAQGRVVVLVSAGSLLVPFGLGVVLALWLGQSHPVSGVRFVLFMGTAMAVTAFPVLARILVDRGMDRLRVGRLALASAAVGDVVAWILLAAIVASGGTWQLVLVVPYVVIMVTVVPRLLRHGTGPRRLAVILVGVLLSGGLTEWMGLHFIFGAFLLGVVVPRDLRTEAGTRIGPLATLLLPVYFVVAGFQVNLAGLGATGLTELGLIILVAVGGKFAGVYTAARVSRLDARSAATLATLMNTRGLTELVLLTIGLQVGLLDIGLYSLMVAMAVFTTVLSGPLLRVFSPASRIQHDVTETQLTERLP</sequence>
<evidence type="ECO:0000256" key="3">
    <source>
        <dbReference type="ARBA" id="ARBA00022692"/>
    </source>
</evidence>
<name>A0A4R2IPV8_9PSEU</name>
<feature type="transmembrane region" description="Helical" evidence="7">
    <location>
        <begin position="295"/>
        <end position="314"/>
    </location>
</feature>
<keyword evidence="10" id="KW-1185">Reference proteome</keyword>
<dbReference type="EMBL" id="SLWS01000022">
    <property type="protein sequence ID" value="TCO44775.1"/>
    <property type="molecule type" value="Genomic_DNA"/>
</dbReference>
<dbReference type="AlphaFoldDB" id="A0A4R2IPV8"/>
<dbReference type="Proteomes" id="UP000295680">
    <property type="component" value="Unassembled WGS sequence"/>
</dbReference>
<evidence type="ECO:0000313" key="10">
    <source>
        <dbReference type="Proteomes" id="UP000295680"/>
    </source>
</evidence>
<evidence type="ECO:0000256" key="5">
    <source>
        <dbReference type="ARBA" id="ARBA00023065"/>
    </source>
</evidence>
<dbReference type="InterPro" id="IPR006153">
    <property type="entry name" value="Cation/H_exchanger_TM"/>
</dbReference>
<dbReference type="InterPro" id="IPR050794">
    <property type="entry name" value="CPA2_transporter"/>
</dbReference>
<dbReference type="GO" id="GO:1902600">
    <property type="term" value="P:proton transmembrane transport"/>
    <property type="evidence" value="ECO:0007669"/>
    <property type="project" value="InterPro"/>
</dbReference>
<evidence type="ECO:0000256" key="4">
    <source>
        <dbReference type="ARBA" id="ARBA00022989"/>
    </source>
</evidence>
<feature type="transmembrane region" description="Helical" evidence="7">
    <location>
        <begin position="190"/>
        <end position="210"/>
    </location>
</feature>
<feature type="transmembrane region" description="Helical" evidence="7">
    <location>
        <begin position="39"/>
        <end position="59"/>
    </location>
</feature>
<keyword evidence="6 7" id="KW-0472">Membrane</keyword>
<dbReference type="Gene3D" id="1.20.1530.20">
    <property type="match status" value="1"/>
</dbReference>
<dbReference type="GO" id="GO:0016020">
    <property type="term" value="C:membrane"/>
    <property type="evidence" value="ECO:0007669"/>
    <property type="project" value="UniProtKB-SubCell"/>
</dbReference>
<gene>
    <name evidence="9" type="ORF">EV192_12232</name>
</gene>
<keyword evidence="2" id="KW-0813">Transport</keyword>
<feature type="transmembrane region" description="Helical" evidence="7">
    <location>
        <begin position="353"/>
        <end position="374"/>
    </location>
</feature>
<dbReference type="Pfam" id="PF00999">
    <property type="entry name" value="Na_H_Exchanger"/>
    <property type="match status" value="1"/>
</dbReference>
<keyword evidence="4 7" id="KW-1133">Transmembrane helix</keyword>
<dbReference type="InterPro" id="IPR038770">
    <property type="entry name" value="Na+/solute_symporter_sf"/>
</dbReference>
<organism evidence="9 10">
    <name type="scientific">Actinocrispum wychmicini</name>
    <dbReference type="NCBI Taxonomy" id="1213861"/>
    <lineage>
        <taxon>Bacteria</taxon>
        <taxon>Bacillati</taxon>
        <taxon>Actinomycetota</taxon>
        <taxon>Actinomycetes</taxon>
        <taxon>Pseudonocardiales</taxon>
        <taxon>Pseudonocardiaceae</taxon>
        <taxon>Actinocrispum</taxon>
    </lineage>
</organism>
<reference evidence="9 10" key="1">
    <citation type="submission" date="2019-03" db="EMBL/GenBank/DDBJ databases">
        <title>Genomic Encyclopedia of Type Strains, Phase IV (KMG-IV): sequencing the most valuable type-strain genomes for metagenomic binning, comparative biology and taxonomic classification.</title>
        <authorList>
            <person name="Goeker M."/>
        </authorList>
    </citation>
    <scope>NUCLEOTIDE SEQUENCE [LARGE SCALE GENOMIC DNA]</scope>
    <source>
        <strain evidence="9 10">DSM 45934</strain>
    </source>
</reference>